<dbReference type="Pfam" id="PF01996">
    <property type="entry name" value="F420_ligase"/>
    <property type="match status" value="1"/>
</dbReference>
<dbReference type="Proteomes" id="UP000243426">
    <property type="component" value="Chromosome I"/>
</dbReference>
<dbReference type="RefSeq" id="WP_090275943.1">
    <property type="nucleotide sequence ID" value="NZ_LT629748.1"/>
</dbReference>
<dbReference type="GO" id="GO:0046872">
    <property type="term" value="F:metal ion binding"/>
    <property type="evidence" value="ECO:0007669"/>
    <property type="project" value="UniProtKB-KW"/>
</dbReference>
<keyword evidence="2" id="KW-0479">Metal-binding</keyword>
<dbReference type="STRING" id="797277.SAMN05216198_3807"/>
<dbReference type="PANTHER" id="PTHR47917:SF1">
    <property type="entry name" value="COENZYME F420:L-GLUTAMATE LIGASE"/>
    <property type="match status" value="1"/>
</dbReference>
<keyword evidence="4" id="KW-0460">Magnesium</keyword>
<evidence type="ECO:0000256" key="5">
    <source>
        <dbReference type="ARBA" id="ARBA00022958"/>
    </source>
</evidence>
<evidence type="ECO:0000256" key="7">
    <source>
        <dbReference type="ARBA" id="ARBA00023211"/>
    </source>
</evidence>
<evidence type="ECO:0000259" key="8">
    <source>
        <dbReference type="Pfam" id="PF01996"/>
    </source>
</evidence>
<dbReference type="EMBL" id="LT629748">
    <property type="protein sequence ID" value="SDT15006.1"/>
    <property type="molecule type" value="Genomic_DNA"/>
</dbReference>
<evidence type="ECO:0000256" key="2">
    <source>
        <dbReference type="ARBA" id="ARBA00022723"/>
    </source>
</evidence>
<keyword evidence="5" id="KW-0630">Potassium</keyword>
<dbReference type="AlphaFoldDB" id="A0A1H1Y1Y2"/>
<dbReference type="Gene3D" id="3.30.1330.100">
    <property type="entry name" value="CofE-like"/>
    <property type="match status" value="1"/>
</dbReference>
<keyword evidence="10" id="KW-1185">Reference proteome</keyword>
<protein>
    <submittedName>
        <fullName evidence="9">Coenzyme F420-0 gamma-glutamyl ligase</fullName>
    </submittedName>
</protein>
<keyword evidence="1 9" id="KW-0436">Ligase</keyword>
<evidence type="ECO:0000256" key="6">
    <source>
        <dbReference type="ARBA" id="ARBA00023134"/>
    </source>
</evidence>
<name>A0A1H1Y1Y2_9GAMM</name>
<dbReference type="SUPFAM" id="SSF144010">
    <property type="entry name" value="CofE-like"/>
    <property type="match status" value="1"/>
</dbReference>
<dbReference type="PANTHER" id="PTHR47917">
    <property type="match status" value="1"/>
</dbReference>
<dbReference type="InterPro" id="IPR002847">
    <property type="entry name" value="F420-0_gamma-glut_ligase-dom"/>
</dbReference>
<dbReference type="OrthoDB" id="9788295at2"/>
<evidence type="ECO:0000256" key="1">
    <source>
        <dbReference type="ARBA" id="ARBA00022598"/>
    </source>
</evidence>
<feature type="domain" description="Coenzyme F420:L-glutamate ligase-like" evidence="8">
    <location>
        <begin position="17"/>
        <end position="237"/>
    </location>
</feature>
<evidence type="ECO:0000256" key="4">
    <source>
        <dbReference type="ARBA" id="ARBA00022842"/>
    </source>
</evidence>
<dbReference type="InterPro" id="IPR008225">
    <property type="entry name" value="F420-0_g-glutamyl_ligase"/>
</dbReference>
<evidence type="ECO:0000313" key="10">
    <source>
        <dbReference type="Proteomes" id="UP000243426"/>
    </source>
</evidence>
<dbReference type="Gene3D" id="3.90.1660.10">
    <property type="entry name" value="CofE-like domain"/>
    <property type="match status" value="1"/>
</dbReference>
<evidence type="ECO:0000313" key="9">
    <source>
        <dbReference type="EMBL" id="SDT15006.1"/>
    </source>
</evidence>
<proteinExistence type="predicted"/>
<keyword evidence="3" id="KW-0547">Nucleotide-binding</keyword>
<dbReference type="GO" id="GO:0052618">
    <property type="term" value="F:coenzyme F420-0:L-glutamate ligase activity"/>
    <property type="evidence" value="ECO:0007669"/>
    <property type="project" value="TreeGrafter"/>
</dbReference>
<organism evidence="9 10">
    <name type="scientific">Halopseudomonas litoralis</name>
    <dbReference type="NCBI Taxonomy" id="797277"/>
    <lineage>
        <taxon>Bacteria</taxon>
        <taxon>Pseudomonadati</taxon>
        <taxon>Pseudomonadota</taxon>
        <taxon>Gammaproteobacteria</taxon>
        <taxon>Pseudomonadales</taxon>
        <taxon>Pseudomonadaceae</taxon>
        <taxon>Halopseudomonas</taxon>
    </lineage>
</organism>
<reference evidence="10" key="1">
    <citation type="submission" date="2016-10" db="EMBL/GenBank/DDBJ databases">
        <authorList>
            <person name="Varghese N."/>
            <person name="Submissions S."/>
        </authorList>
    </citation>
    <scope>NUCLEOTIDE SEQUENCE [LARGE SCALE GENOMIC DNA]</scope>
    <source>
        <strain evidence="10">2SM5</strain>
    </source>
</reference>
<accession>A0A1H1Y1Y2</accession>
<dbReference type="NCBIfam" id="TIGR01916">
    <property type="entry name" value="F420_cofE"/>
    <property type="match status" value="1"/>
</dbReference>
<sequence>MLSQSKSLSMTALAGIADILPGDDLADVLVKAIRSNDVVLNDGDILVIAHKVVSKAEGQVVSLDGIEPGEEARQLATELNKDPRKIEVILRESRRVVRAFKHPQQAEGILIAEHRLGFICANAAVDESNVGEENTVILLPKDPDSSARRICAALEETFAVRLGVVITDTFGRPWRMGLVNVAIGLANVPAQVSLIGEQDAFGRELAVTIPALADEIAAASGLLMSKNGKTPAILFQGVDWESAPSSATDLIRPQKEDLFR</sequence>
<gene>
    <name evidence="9" type="ORF">SAMN05216198_3807</name>
</gene>
<keyword evidence="7" id="KW-0464">Manganese</keyword>
<keyword evidence="6" id="KW-0342">GTP-binding</keyword>
<dbReference type="GO" id="GO:0005525">
    <property type="term" value="F:GTP binding"/>
    <property type="evidence" value="ECO:0007669"/>
    <property type="project" value="UniProtKB-KW"/>
</dbReference>
<evidence type="ECO:0000256" key="3">
    <source>
        <dbReference type="ARBA" id="ARBA00022741"/>
    </source>
</evidence>